<dbReference type="Proteomes" id="UP001059819">
    <property type="component" value="Chromosome"/>
</dbReference>
<keyword evidence="1" id="KW-0812">Transmembrane</keyword>
<feature type="transmembrane region" description="Helical" evidence="1">
    <location>
        <begin position="6"/>
        <end position="28"/>
    </location>
</feature>
<gene>
    <name evidence="2" type="ORF">NX779_03025</name>
</gene>
<protein>
    <submittedName>
        <fullName evidence="2">Conjugal transfer protein</fullName>
    </submittedName>
</protein>
<feature type="transmembrane region" description="Helical" evidence="1">
    <location>
        <begin position="48"/>
        <end position="72"/>
    </location>
</feature>
<organism evidence="2 3">
    <name type="scientific">Mycoplasma cottewii</name>
    <dbReference type="NCBI Taxonomy" id="51364"/>
    <lineage>
        <taxon>Bacteria</taxon>
        <taxon>Bacillati</taxon>
        <taxon>Mycoplasmatota</taxon>
        <taxon>Mollicutes</taxon>
        <taxon>Mycoplasmataceae</taxon>
        <taxon>Mycoplasma</taxon>
    </lineage>
</organism>
<keyword evidence="1" id="KW-1133">Transmembrane helix</keyword>
<keyword evidence="1" id="KW-0472">Membrane</keyword>
<sequence>MELGFVMITIIFSSLIAILSLVLLLTEYKECFSKNKLTRAKARAAFKWPWITTLAILVLSVWLVLIMVGAYLI</sequence>
<proteinExistence type="predicted"/>
<evidence type="ECO:0000313" key="2">
    <source>
        <dbReference type="EMBL" id="UWD34763.1"/>
    </source>
</evidence>
<evidence type="ECO:0000256" key="1">
    <source>
        <dbReference type="SAM" id="Phobius"/>
    </source>
</evidence>
<name>A0ABY5TZW1_9MOLU</name>
<accession>A0ABY5TZW1</accession>
<dbReference type="RefSeq" id="WP_259429951.1">
    <property type="nucleotide sequence ID" value="NZ_CP103424.1"/>
</dbReference>
<evidence type="ECO:0000313" key="3">
    <source>
        <dbReference type="Proteomes" id="UP001059819"/>
    </source>
</evidence>
<reference evidence="2" key="1">
    <citation type="submission" date="2022-08" db="EMBL/GenBank/DDBJ databases">
        <title>Complete genome sequence of Mycoplasma cottewii type strain VIS.</title>
        <authorList>
            <person name="Spergser J."/>
        </authorList>
    </citation>
    <scope>NUCLEOTIDE SEQUENCE</scope>
    <source>
        <strain evidence="2">VIS</strain>
    </source>
</reference>
<dbReference type="EMBL" id="CP103424">
    <property type="protein sequence ID" value="UWD34763.1"/>
    <property type="molecule type" value="Genomic_DNA"/>
</dbReference>
<keyword evidence="3" id="KW-1185">Reference proteome</keyword>